<keyword evidence="3" id="KW-1185">Reference proteome</keyword>
<accession>A0A511DA41</accession>
<proteinExistence type="predicted"/>
<dbReference type="AlphaFoldDB" id="A0A511DA41"/>
<evidence type="ECO:0000313" key="2">
    <source>
        <dbReference type="EMBL" id="GEL21685.1"/>
    </source>
</evidence>
<dbReference type="EMBL" id="BJVJ01000004">
    <property type="protein sequence ID" value="GEL21685.1"/>
    <property type="molecule type" value="Genomic_DNA"/>
</dbReference>
<sequence length="100" mass="11050">MCAPRGRFYSRRHRPGELPPSDRLDARRRCPVNTIMTIGGFGTSACTGTRISGARLRVAEQGVVARAYPQHQLRVVDRVVLPELVDNSTGVSASGRRFRT</sequence>
<comment type="caution">
    <text evidence="2">The sequence shown here is derived from an EMBL/GenBank/DDBJ whole genome shotgun (WGS) entry which is preliminary data.</text>
</comment>
<evidence type="ECO:0000256" key="1">
    <source>
        <dbReference type="SAM" id="MobiDB-lite"/>
    </source>
</evidence>
<organism evidence="2 3">
    <name type="scientific">Pseudonocardia sulfidoxydans NBRC 16205</name>
    <dbReference type="NCBI Taxonomy" id="1223511"/>
    <lineage>
        <taxon>Bacteria</taxon>
        <taxon>Bacillati</taxon>
        <taxon>Actinomycetota</taxon>
        <taxon>Actinomycetes</taxon>
        <taxon>Pseudonocardiales</taxon>
        <taxon>Pseudonocardiaceae</taxon>
        <taxon>Pseudonocardia</taxon>
    </lineage>
</organism>
<reference evidence="2 3" key="1">
    <citation type="submission" date="2019-07" db="EMBL/GenBank/DDBJ databases">
        <title>Whole genome shotgun sequence of Pseudonocardia sulfidoxydans NBRC 16205.</title>
        <authorList>
            <person name="Hosoyama A."/>
            <person name="Uohara A."/>
            <person name="Ohji S."/>
            <person name="Ichikawa N."/>
        </authorList>
    </citation>
    <scope>NUCLEOTIDE SEQUENCE [LARGE SCALE GENOMIC DNA]</scope>
    <source>
        <strain evidence="2 3">NBRC 16205</strain>
    </source>
</reference>
<protein>
    <submittedName>
        <fullName evidence="2">Uncharacterized protein</fullName>
    </submittedName>
</protein>
<feature type="region of interest" description="Disordered" evidence="1">
    <location>
        <begin position="1"/>
        <end position="25"/>
    </location>
</feature>
<name>A0A511DA41_9PSEU</name>
<gene>
    <name evidence="2" type="ORF">PSU4_06390</name>
</gene>
<dbReference type="Proteomes" id="UP000321685">
    <property type="component" value="Unassembled WGS sequence"/>
</dbReference>
<evidence type="ECO:0000313" key="3">
    <source>
        <dbReference type="Proteomes" id="UP000321685"/>
    </source>
</evidence>